<gene>
    <name evidence="1" type="ORF">PoB_006359100</name>
</gene>
<dbReference type="Proteomes" id="UP000735302">
    <property type="component" value="Unassembled WGS sequence"/>
</dbReference>
<keyword evidence="2" id="KW-1185">Reference proteome</keyword>
<proteinExistence type="predicted"/>
<dbReference type="EMBL" id="BLXT01007171">
    <property type="protein sequence ID" value="GFO37086.1"/>
    <property type="molecule type" value="Genomic_DNA"/>
</dbReference>
<comment type="caution">
    <text evidence="1">The sequence shown here is derived from an EMBL/GenBank/DDBJ whole genome shotgun (WGS) entry which is preliminary data.</text>
</comment>
<name>A0AAV4CZ42_9GAST</name>
<sequence length="98" mass="10803">MSKFTTLSMSLDLDVPYFLNCALVWFDLCVQSIHNKVISGFLALRQARAPVWLGSNPRQRGPCRSQGGITIRLATNAPLAVWKRPKRVSSACPGDQAT</sequence>
<protein>
    <submittedName>
        <fullName evidence="1">Uncharacterized protein</fullName>
    </submittedName>
</protein>
<reference evidence="1 2" key="1">
    <citation type="journal article" date="2021" name="Elife">
        <title>Chloroplast acquisition without the gene transfer in kleptoplastic sea slugs, Plakobranchus ocellatus.</title>
        <authorList>
            <person name="Maeda T."/>
            <person name="Takahashi S."/>
            <person name="Yoshida T."/>
            <person name="Shimamura S."/>
            <person name="Takaki Y."/>
            <person name="Nagai Y."/>
            <person name="Toyoda A."/>
            <person name="Suzuki Y."/>
            <person name="Arimoto A."/>
            <person name="Ishii H."/>
            <person name="Satoh N."/>
            <person name="Nishiyama T."/>
            <person name="Hasebe M."/>
            <person name="Maruyama T."/>
            <person name="Minagawa J."/>
            <person name="Obokata J."/>
            <person name="Shigenobu S."/>
        </authorList>
    </citation>
    <scope>NUCLEOTIDE SEQUENCE [LARGE SCALE GENOMIC DNA]</scope>
</reference>
<accession>A0AAV4CZ42</accession>
<dbReference type="AlphaFoldDB" id="A0AAV4CZ42"/>
<organism evidence="1 2">
    <name type="scientific">Plakobranchus ocellatus</name>
    <dbReference type="NCBI Taxonomy" id="259542"/>
    <lineage>
        <taxon>Eukaryota</taxon>
        <taxon>Metazoa</taxon>
        <taxon>Spiralia</taxon>
        <taxon>Lophotrochozoa</taxon>
        <taxon>Mollusca</taxon>
        <taxon>Gastropoda</taxon>
        <taxon>Heterobranchia</taxon>
        <taxon>Euthyneura</taxon>
        <taxon>Panpulmonata</taxon>
        <taxon>Sacoglossa</taxon>
        <taxon>Placobranchoidea</taxon>
        <taxon>Plakobranchidae</taxon>
        <taxon>Plakobranchus</taxon>
    </lineage>
</organism>
<evidence type="ECO:0000313" key="1">
    <source>
        <dbReference type="EMBL" id="GFO37086.1"/>
    </source>
</evidence>
<evidence type="ECO:0000313" key="2">
    <source>
        <dbReference type="Proteomes" id="UP000735302"/>
    </source>
</evidence>